<proteinExistence type="inferred from homology"/>
<evidence type="ECO:0000256" key="5">
    <source>
        <dbReference type="ARBA" id="ARBA00022989"/>
    </source>
</evidence>
<dbReference type="KEGG" id="mnv:MNVI_45400"/>
<keyword evidence="4 8" id="KW-0812">Transmembrane</keyword>
<dbReference type="Proteomes" id="UP000466894">
    <property type="component" value="Chromosome"/>
</dbReference>
<dbReference type="GO" id="GO:0005886">
    <property type="term" value="C:plasma membrane"/>
    <property type="evidence" value="ECO:0007669"/>
    <property type="project" value="UniProtKB-SubCell"/>
</dbReference>
<comment type="subcellular location">
    <subcellularLocation>
        <location evidence="1">Cell membrane</location>
    </subcellularLocation>
</comment>
<keyword evidence="6 8" id="KW-0472">Membrane</keyword>
<evidence type="ECO:0000256" key="7">
    <source>
        <dbReference type="SAM" id="MobiDB-lite"/>
    </source>
</evidence>
<accession>A0A7I7PL07</accession>
<gene>
    <name evidence="10" type="ORF">BST37_17455</name>
    <name evidence="9" type="ORF">MNVI_45400</name>
</gene>
<dbReference type="Pfam" id="PF05423">
    <property type="entry name" value="Mycobact_memb"/>
    <property type="match status" value="1"/>
</dbReference>
<evidence type="ECO:0000313" key="11">
    <source>
        <dbReference type="Proteomes" id="UP000192374"/>
    </source>
</evidence>
<dbReference type="RefSeq" id="WP_139797942.1">
    <property type="nucleotide sequence ID" value="NZ_AP022583.1"/>
</dbReference>
<dbReference type="AlphaFoldDB" id="A0A7I7PL07"/>
<feature type="transmembrane region" description="Helical" evidence="8">
    <location>
        <begin position="20"/>
        <end position="44"/>
    </location>
</feature>
<dbReference type="OrthoDB" id="3694999at2"/>
<reference evidence="9" key="3">
    <citation type="submission" date="2020-02" db="EMBL/GenBank/DDBJ databases">
        <authorList>
            <person name="Matsumoto Y."/>
            <person name="Motooka D."/>
            <person name="Nakamura S."/>
        </authorList>
    </citation>
    <scope>NUCLEOTIDE SEQUENCE</scope>
    <source>
        <strain evidence="9">JCM 16367</strain>
    </source>
</reference>
<keyword evidence="3" id="KW-1003">Cell membrane</keyword>
<dbReference type="Gene3D" id="2.60.40.2880">
    <property type="entry name" value="MmpS1-5, C-terminal soluble domain"/>
    <property type="match status" value="1"/>
</dbReference>
<reference evidence="9 12" key="2">
    <citation type="journal article" date="2019" name="Emerg. Microbes Infect.">
        <title>Comprehensive subspecies identification of 175 nontuberculous mycobacteria species based on 7547 genomic profiles.</title>
        <authorList>
            <person name="Matsumoto Y."/>
            <person name="Kinjo T."/>
            <person name="Motooka D."/>
            <person name="Nabeya D."/>
            <person name="Jung N."/>
            <person name="Uechi K."/>
            <person name="Horii T."/>
            <person name="Iida T."/>
            <person name="Fujita J."/>
            <person name="Nakamura S."/>
        </authorList>
    </citation>
    <scope>NUCLEOTIDE SEQUENCE [LARGE SCALE GENOMIC DNA]</scope>
    <source>
        <strain evidence="9 12">JCM 16367</strain>
    </source>
</reference>
<dbReference type="Proteomes" id="UP000192374">
    <property type="component" value="Unassembled WGS sequence"/>
</dbReference>
<protein>
    <submittedName>
        <fullName evidence="9">Uncharacterized protein</fullName>
    </submittedName>
</protein>
<dbReference type="InterPro" id="IPR008693">
    <property type="entry name" value="MmpS"/>
</dbReference>
<evidence type="ECO:0000313" key="10">
    <source>
        <dbReference type="EMBL" id="ORB11968.1"/>
    </source>
</evidence>
<evidence type="ECO:0000256" key="4">
    <source>
        <dbReference type="ARBA" id="ARBA00022692"/>
    </source>
</evidence>
<evidence type="ECO:0000313" key="12">
    <source>
        <dbReference type="Proteomes" id="UP000466894"/>
    </source>
</evidence>
<dbReference type="InterPro" id="IPR038468">
    <property type="entry name" value="MmpS_C"/>
</dbReference>
<evidence type="ECO:0000313" key="9">
    <source>
        <dbReference type="EMBL" id="BBY09222.1"/>
    </source>
</evidence>
<comment type="similarity">
    <text evidence="2">Belongs to the MmpS family.</text>
</comment>
<organism evidence="9 12">
    <name type="scientific">Mycobacterium noviomagense</name>
    <dbReference type="NCBI Taxonomy" id="459858"/>
    <lineage>
        <taxon>Bacteria</taxon>
        <taxon>Bacillati</taxon>
        <taxon>Actinomycetota</taxon>
        <taxon>Actinomycetes</taxon>
        <taxon>Mycobacteriales</taxon>
        <taxon>Mycobacteriaceae</taxon>
        <taxon>Mycobacterium</taxon>
    </lineage>
</organism>
<evidence type="ECO:0000256" key="3">
    <source>
        <dbReference type="ARBA" id="ARBA00022475"/>
    </source>
</evidence>
<dbReference type="EMBL" id="AP022583">
    <property type="protein sequence ID" value="BBY09222.1"/>
    <property type="molecule type" value="Genomic_DNA"/>
</dbReference>
<dbReference type="EMBL" id="MVIC01000040">
    <property type="protein sequence ID" value="ORB11968.1"/>
    <property type="molecule type" value="Genomic_DNA"/>
</dbReference>
<evidence type="ECO:0000256" key="6">
    <source>
        <dbReference type="ARBA" id="ARBA00023136"/>
    </source>
</evidence>
<keyword evidence="11" id="KW-1185">Reference proteome</keyword>
<name>A0A7I7PL07_9MYCO</name>
<reference evidence="10 11" key="1">
    <citation type="submission" date="2017-02" db="EMBL/GenBank/DDBJ databases">
        <title>The new phylogeny of genus Mycobacterium.</title>
        <authorList>
            <person name="Tortoli E."/>
            <person name="Trovato A."/>
            <person name="Cirillo D.M."/>
        </authorList>
    </citation>
    <scope>NUCLEOTIDE SEQUENCE [LARGE SCALE GENOMIC DNA]</scope>
    <source>
        <strain evidence="10 11">DSM 45145</strain>
    </source>
</reference>
<sequence>MTSPPSPQGPWSKRRTGASIVFGIAVAFSAVAAVGGGTAGGAAADRPLSPPSDETIRYQVSGSPGAAEYVTYAIESHQQYEPNVPLPWTKQFRAPIGRVYVLSAQGPGSMTCTISINGTVVSTMTATGAPARAACSH</sequence>
<keyword evidence="5 8" id="KW-1133">Transmembrane helix</keyword>
<evidence type="ECO:0000256" key="2">
    <source>
        <dbReference type="ARBA" id="ARBA00007531"/>
    </source>
</evidence>
<evidence type="ECO:0000256" key="8">
    <source>
        <dbReference type="SAM" id="Phobius"/>
    </source>
</evidence>
<evidence type="ECO:0000256" key="1">
    <source>
        <dbReference type="ARBA" id="ARBA00004236"/>
    </source>
</evidence>
<feature type="region of interest" description="Disordered" evidence="7">
    <location>
        <begin position="37"/>
        <end position="59"/>
    </location>
</feature>